<dbReference type="eggNOG" id="ENOG502S5RP">
    <property type="taxonomic scope" value="Eukaryota"/>
</dbReference>
<protein>
    <submittedName>
        <fullName evidence="2">NLI interacting factor-like phosphatase family protein, putative</fullName>
    </submittedName>
</protein>
<evidence type="ECO:0000259" key="1">
    <source>
        <dbReference type="Pfam" id="PF26058"/>
    </source>
</evidence>
<reference evidence="2 3" key="1">
    <citation type="submission" date="2011-07" db="EMBL/GenBank/DDBJ databases">
        <authorList>
            <person name="Coyne R."/>
            <person name="Brami D."/>
            <person name="Johnson J."/>
            <person name="Hostetler J."/>
            <person name="Hannick L."/>
            <person name="Clark T."/>
            <person name="Cassidy-Hanley D."/>
            <person name="Inman J."/>
        </authorList>
    </citation>
    <scope>NUCLEOTIDE SEQUENCE [LARGE SCALE GENOMIC DNA]</scope>
    <source>
        <strain evidence="2 3">G5</strain>
    </source>
</reference>
<dbReference type="GeneID" id="14910534"/>
<keyword evidence="3" id="KW-1185">Reference proteome</keyword>
<gene>
    <name evidence="2" type="ORF">IMG5_015490</name>
</gene>
<name>G0QKB2_ICHMU</name>
<dbReference type="Gene3D" id="2.60.120.200">
    <property type="match status" value="1"/>
</dbReference>
<proteinExistence type="predicted"/>
<dbReference type="Proteomes" id="UP000008983">
    <property type="component" value="Unassembled WGS sequence"/>
</dbReference>
<sequence>MISQIQSFRIEDLRKNCFQIKKSICLGTQKSELGLESSEYSLIGEYKFDDQYGIDTSKMKNDIINIPKVGPQQGGKGYSAFFDQQNTKNITTIKHIDDYNSEDFSLSFWIFLIQDNNTPGWKTIIHKGSNSQELTPSIMLWPNSRRLHIRLSTDNNWNEDFDSNGLLPLKRWTQINNNGDFHIGMDEWHSGPIFYMDNLKFYKSILKKSEIDALTYQPFSIFGSDSYARLGCLSCTYQEALNSCKNEYHLCTFSEIYAGAYQVARIQGWMRLSMYFWTRVDQTQGQFFEELKDPNVNKVGICCINKGY</sequence>
<dbReference type="Pfam" id="PF26058">
    <property type="entry name" value="DUF8019"/>
    <property type="match status" value="1"/>
</dbReference>
<dbReference type="OrthoDB" id="9987655at2759"/>
<dbReference type="InterPro" id="IPR013320">
    <property type="entry name" value="ConA-like_dom_sf"/>
</dbReference>
<dbReference type="PANTHER" id="PTHR42535">
    <property type="entry name" value="OOKINETE PROTEIN, PUTATIVE-RELATED"/>
    <property type="match status" value="1"/>
</dbReference>
<dbReference type="EMBL" id="GL983146">
    <property type="protein sequence ID" value="EGR34342.1"/>
    <property type="molecule type" value="Genomic_DNA"/>
</dbReference>
<dbReference type="PANTHER" id="PTHR42535:SF2">
    <property type="entry name" value="CHROMOSOME UNDETERMINED SCAFFOLD_146, WHOLE GENOME SHOTGUN SEQUENCE"/>
    <property type="match status" value="1"/>
</dbReference>
<dbReference type="AlphaFoldDB" id="G0QKB2"/>
<dbReference type="RefSeq" id="XP_004039646.1">
    <property type="nucleotide sequence ID" value="XM_004039598.1"/>
</dbReference>
<dbReference type="InParanoid" id="G0QKB2"/>
<feature type="domain" description="DUF8019" evidence="1">
    <location>
        <begin position="226"/>
        <end position="305"/>
    </location>
</feature>
<dbReference type="SUPFAM" id="SSF49899">
    <property type="entry name" value="Concanavalin A-like lectins/glucanases"/>
    <property type="match status" value="1"/>
</dbReference>
<accession>G0QKB2</accession>
<evidence type="ECO:0000313" key="2">
    <source>
        <dbReference type="EMBL" id="EGR34342.1"/>
    </source>
</evidence>
<dbReference type="InterPro" id="IPR058332">
    <property type="entry name" value="DUF8019"/>
</dbReference>
<organism evidence="2 3">
    <name type="scientific">Ichthyophthirius multifiliis</name>
    <name type="common">White spot disease agent</name>
    <name type="synonym">Ich</name>
    <dbReference type="NCBI Taxonomy" id="5932"/>
    <lineage>
        <taxon>Eukaryota</taxon>
        <taxon>Sar</taxon>
        <taxon>Alveolata</taxon>
        <taxon>Ciliophora</taxon>
        <taxon>Intramacronucleata</taxon>
        <taxon>Oligohymenophorea</taxon>
        <taxon>Hymenostomatida</taxon>
        <taxon>Ophryoglenina</taxon>
        <taxon>Ichthyophthirius</taxon>
    </lineage>
</organism>
<dbReference type="OMA" id="NNHMHKL"/>
<evidence type="ECO:0000313" key="3">
    <source>
        <dbReference type="Proteomes" id="UP000008983"/>
    </source>
</evidence>